<name>A0A4V6T413_MUSBA</name>
<sequence length="67" mass="7051">MVLTARSSRVWRRVRGGGRISGRGSWQQSSGGRGVDTASAASPLSEEALVTAITASANYSLVTDNKR</sequence>
<evidence type="ECO:0000313" key="2">
    <source>
        <dbReference type="EMBL" id="THU47196.1"/>
    </source>
</evidence>
<dbReference type="Proteomes" id="UP000317650">
    <property type="component" value="Chromosome 9"/>
</dbReference>
<feature type="region of interest" description="Disordered" evidence="1">
    <location>
        <begin position="16"/>
        <end position="41"/>
    </location>
</feature>
<evidence type="ECO:0000256" key="1">
    <source>
        <dbReference type="SAM" id="MobiDB-lite"/>
    </source>
</evidence>
<evidence type="ECO:0000313" key="3">
    <source>
        <dbReference type="Proteomes" id="UP000317650"/>
    </source>
</evidence>
<keyword evidence="3" id="KW-1185">Reference proteome</keyword>
<reference evidence="2 3" key="1">
    <citation type="journal article" date="2019" name="Nat. Plants">
        <title>Genome sequencing of Musa balbisiana reveals subgenome evolution and function divergence in polyploid bananas.</title>
        <authorList>
            <person name="Yao X."/>
        </authorList>
    </citation>
    <scope>NUCLEOTIDE SEQUENCE [LARGE SCALE GENOMIC DNA]</scope>
    <source>
        <strain evidence="3">cv. DH-PKW</strain>
        <tissue evidence="2">Leaves</tissue>
    </source>
</reference>
<protein>
    <submittedName>
        <fullName evidence="2">Uncharacterized protein</fullName>
    </submittedName>
</protein>
<organism evidence="2 3">
    <name type="scientific">Musa balbisiana</name>
    <name type="common">Banana</name>
    <dbReference type="NCBI Taxonomy" id="52838"/>
    <lineage>
        <taxon>Eukaryota</taxon>
        <taxon>Viridiplantae</taxon>
        <taxon>Streptophyta</taxon>
        <taxon>Embryophyta</taxon>
        <taxon>Tracheophyta</taxon>
        <taxon>Spermatophyta</taxon>
        <taxon>Magnoliopsida</taxon>
        <taxon>Liliopsida</taxon>
        <taxon>Zingiberales</taxon>
        <taxon>Musaceae</taxon>
        <taxon>Musa</taxon>
    </lineage>
</organism>
<proteinExistence type="predicted"/>
<comment type="caution">
    <text evidence="2">The sequence shown here is derived from an EMBL/GenBank/DDBJ whole genome shotgun (WGS) entry which is preliminary data.</text>
</comment>
<gene>
    <name evidence="2" type="ORF">C4D60_Mb09t12970</name>
</gene>
<dbReference type="EMBL" id="PYDT01000010">
    <property type="protein sequence ID" value="THU47196.1"/>
    <property type="molecule type" value="Genomic_DNA"/>
</dbReference>
<dbReference type="AlphaFoldDB" id="A0A4V6T413"/>
<accession>A0A4V6T413</accession>